<evidence type="ECO:0000256" key="3">
    <source>
        <dbReference type="ARBA" id="ARBA00022630"/>
    </source>
</evidence>
<dbReference type="AlphaFoldDB" id="A0A844Z2U6"/>
<gene>
    <name evidence="7" type="ORF">GRI99_14485</name>
</gene>
<feature type="binding site" evidence="5">
    <location>
        <position position="90"/>
    </location>
    <ligand>
        <name>FAD</name>
        <dbReference type="ChEBI" id="CHEBI:57692"/>
    </ligand>
</feature>
<feature type="domain" description="Glucose-methanol-choline oxidoreductase N-terminal" evidence="6">
    <location>
        <begin position="261"/>
        <end position="275"/>
    </location>
</feature>
<dbReference type="PIRSF" id="PIRSF000137">
    <property type="entry name" value="Alcohol_oxidase"/>
    <property type="match status" value="1"/>
</dbReference>
<dbReference type="Gene3D" id="3.50.50.60">
    <property type="entry name" value="FAD/NAD(P)-binding domain"/>
    <property type="match status" value="1"/>
</dbReference>
<name>A0A844Z2U6_9SPHN</name>
<dbReference type="Pfam" id="PF00732">
    <property type="entry name" value="GMC_oxred_N"/>
    <property type="match status" value="1"/>
</dbReference>
<dbReference type="Pfam" id="PF05199">
    <property type="entry name" value="GMC_oxred_C"/>
    <property type="match status" value="1"/>
</dbReference>
<reference evidence="7 8" key="1">
    <citation type="submission" date="2019-12" db="EMBL/GenBank/DDBJ databases">
        <title>Genomic-based taxomic classification of the family Erythrobacteraceae.</title>
        <authorList>
            <person name="Xu L."/>
        </authorList>
    </citation>
    <scope>NUCLEOTIDE SEQUENCE [LARGE SCALE GENOMIC DNA]</scope>
    <source>
        <strain evidence="7 8">M0322</strain>
    </source>
</reference>
<sequence length="543" mass="58263">MTGQPMNHAEFDYIIVGAGSAGAVVANRLSEDSGATVLLLEAGGEANHPYLRMPLGFLQALRNPRLTWPFVSEPEPHVGGRVFPLPRGRVLGGSSSINGTVHFRGHPLDFDEWASLGCTGWDYASVLPYFKRSENFWAGASERRGAGGPIAVRPVDSSRLMGRELREAAAAMGVDYVGDYDGEHNEGLADVHVALRDGSRCGGARAYLDPVRHSRANLAIWTGAQASRVLVEGGRAVGVAFQRGGQAQTVRARREVILCAGTYGSPHLLLLSGIGDGAELAAHGINVAHHLPGVGRNLQEHPRVANQYRARLDHSFARELRFDRAAVSFLNWALRGKGPFANQIASGCLLLRSRDGLDRPDIQIMVSPTRVDANIWFPGVRKAVEDCFFASICLLRPASRGHVRLRDANPASAPRIHLNMLSDADDWQRLKDGLALSRRLFAQAPLAAHVLEESVPGPARASDAGLDAMRAELVGVVHHPVGTCAMGTDDDAVVDARLRVRGVGGLRVIDASIMPRLVGANTNAAAVMIGEKGADMIRQDAKV</sequence>
<dbReference type="PANTHER" id="PTHR11552">
    <property type="entry name" value="GLUCOSE-METHANOL-CHOLINE GMC OXIDOREDUCTASE"/>
    <property type="match status" value="1"/>
</dbReference>
<comment type="cofactor">
    <cofactor evidence="1 5">
        <name>FAD</name>
        <dbReference type="ChEBI" id="CHEBI:57692"/>
    </cofactor>
</comment>
<comment type="similarity">
    <text evidence="2">Belongs to the GMC oxidoreductase family.</text>
</comment>
<dbReference type="PROSITE" id="PS00624">
    <property type="entry name" value="GMC_OXRED_2"/>
    <property type="match status" value="1"/>
</dbReference>
<keyword evidence="8" id="KW-1185">Reference proteome</keyword>
<evidence type="ECO:0000313" key="7">
    <source>
        <dbReference type="EMBL" id="MXO72837.1"/>
    </source>
</evidence>
<dbReference type="InterPro" id="IPR000172">
    <property type="entry name" value="GMC_OxRdtase_N"/>
</dbReference>
<evidence type="ECO:0000256" key="5">
    <source>
        <dbReference type="PIRSR" id="PIRSR000137-2"/>
    </source>
</evidence>
<evidence type="ECO:0000256" key="1">
    <source>
        <dbReference type="ARBA" id="ARBA00001974"/>
    </source>
</evidence>
<dbReference type="SUPFAM" id="SSF51905">
    <property type="entry name" value="FAD/NAD(P)-binding domain"/>
    <property type="match status" value="1"/>
</dbReference>
<organism evidence="7 8">
    <name type="scientific">Alteraurantiacibacter buctensis</name>
    <dbReference type="NCBI Taxonomy" id="1503981"/>
    <lineage>
        <taxon>Bacteria</taxon>
        <taxon>Pseudomonadati</taxon>
        <taxon>Pseudomonadota</taxon>
        <taxon>Alphaproteobacteria</taxon>
        <taxon>Sphingomonadales</taxon>
        <taxon>Erythrobacteraceae</taxon>
        <taxon>Alteraurantiacibacter</taxon>
    </lineage>
</organism>
<dbReference type="GO" id="GO:0016614">
    <property type="term" value="F:oxidoreductase activity, acting on CH-OH group of donors"/>
    <property type="evidence" value="ECO:0007669"/>
    <property type="project" value="InterPro"/>
</dbReference>
<evidence type="ECO:0000256" key="4">
    <source>
        <dbReference type="ARBA" id="ARBA00022827"/>
    </source>
</evidence>
<dbReference type="SUPFAM" id="SSF54373">
    <property type="entry name" value="FAD-linked reductases, C-terminal domain"/>
    <property type="match status" value="1"/>
</dbReference>
<dbReference type="Proteomes" id="UP000466966">
    <property type="component" value="Unassembled WGS sequence"/>
</dbReference>
<comment type="caution">
    <text evidence="7">The sequence shown here is derived from an EMBL/GenBank/DDBJ whole genome shotgun (WGS) entry which is preliminary data.</text>
</comment>
<protein>
    <submittedName>
        <fullName evidence="7">Glucose-methanol-choline oxidoreductase</fullName>
    </submittedName>
</protein>
<dbReference type="PANTHER" id="PTHR11552:SF147">
    <property type="entry name" value="CHOLINE DEHYDROGENASE, MITOCHONDRIAL"/>
    <property type="match status" value="1"/>
</dbReference>
<dbReference type="GO" id="GO:0050660">
    <property type="term" value="F:flavin adenine dinucleotide binding"/>
    <property type="evidence" value="ECO:0007669"/>
    <property type="project" value="InterPro"/>
</dbReference>
<evidence type="ECO:0000313" key="8">
    <source>
        <dbReference type="Proteomes" id="UP000466966"/>
    </source>
</evidence>
<dbReference type="InterPro" id="IPR007867">
    <property type="entry name" value="GMC_OxRtase_C"/>
</dbReference>
<dbReference type="InterPro" id="IPR012132">
    <property type="entry name" value="GMC_OxRdtase"/>
</dbReference>
<proteinExistence type="inferred from homology"/>
<keyword evidence="4 5" id="KW-0274">FAD</keyword>
<feature type="binding site" evidence="5">
    <location>
        <begin position="98"/>
        <end position="101"/>
    </location>
    <ligand>
        <name>FAD</name>
        <dbReference type="ChEBI" id="CHEBI:57692"/>
    </ligand>
</feature>
<keyword evidence="3" id="KW-0285">Flavoprotein</keyword>
<accession>A0A844Z2U6</accession>
<evidence type="ECO:0000259" key="6">
    <source>
        <dbReference type="PROSITE" id="PS00624"/>
    </source>
</evidence>
<dbReference type="EMBL" id="WTYV01000006">
    <property type="protein sequence ID" value="MXO72837.1"/>
    <property type="molecule type" value="Genomic_DNA"/>
</dbReference>
<evidence type="ECO:0000256" key="2">
    <source>
        <dbReference type="ARBA" id="ARBA00010790"/>
    </source>
</evidence>
<dbReference type="Gene3D" id="3.30.410.40">
    <property type="match status" value="1"/>
</dbReference>
<dbReference type="InterPro" id="IPR036188">
    <property type="entry name" value="FAD/NAD-bd_sf"/>
</dbReference>